<evidence type="ECO:0000256" key="2">
    <source>
        <dbReference type="SAM" id="Phobius"/>
    </source>
</evidence>
<dbReference type="InterPro" id="IPR002035">
    <property type="entry name" value="VWF_A"/>
</dbReference>
<keyword evidence="2" id="KW-1133">Transmembrane helix</keyword>
<dbReference type="STRING" id="1566387.QV13_27775"/>
<feature type="transmembrane region" description="Helical" evidence="2">
    <location>
        <begin position="21"/>
        <end position="41"/>
    </location>
</feature>
<dbReference type="SUPFAM" id="SSF53300">
    <property type="entry name" value="vWA-like"/>
    <property type="match status" value="1"/>
</dbReference>
<feature type="region of interest" description="Disordered" evidence="1">
    <location>
        <begin position="221"/>
        <end position="251"/>
    </location>
</feature>
<evidence type="ECO:0000259" key="3">
    <source>
        <dbReference type="PROSITE" id="PS50234"/>
    </source>
</evidence>
<dbReference type="Gene3D" id="3.40.50.410">
    <property type="entry name" value="von Willebrand factor, type A domain"/>
    <property type="match status" value="1"/>
</dbReference>
<dbReference type="OrthoDB" id="7522752at2"/>
<evidence type="ECO:0000313" key="5">
    <source>
        <dbReference type="Proteomes" id="UP000094412"/>
    </source>
</evidence>
<dbReference type="InterPro" id="IPR036465">
    <property type="entry name" value="vWFA_dom_sf"/>
</dbReference>
<feature type="domain" description="VWFA" evidence="3">
    <location>
        <begin position="152"/>
        <end position="449"/>
    </location>
</feature>
<reference evidence="4 5" key="1">
    <citation type="submission" date="2016-08" db="EMBL/GenBank/DDBJ databases">
        <title>Whole genome sequence of Mesorhizobium sp. strain UASWS1009 isolated from industrial sewage.</title>
        <authorList>
            <person name="Crovadore J."/>
            <person name="Calmin G."/>
            <person name="Chablais R."/>
            <person name="Cochard B."/>
            <person name="Lefort F."/>
        </authorList>
    </citation>
    <scope>NUCLEOTIDE SEQUENCE [LARGE SCALE GENOMIC DNA]</scope>
    <source>
        <strain evidence="4 5">UASWS1009</strain>
    </source>
</reference>
<dbReference type="EMBL" id="MDEO01000036">
    <property type="protein sequence ID" value="OCX13306.1"/>
    <property type="molecule type" value="Genomic_DNA"/>
</dbReference>
<dbReference type="Proteomes" id="UP000094412">
    <property type="component" value="Unassembled WGS sequence"/>
</dbReference>
<comment type="caution">
    <text evidence="4">The sequence shown here is derived from an EMBL/GenBank/DDBJ whole genome shotgun (WGS) entry which is preliminary data.</text>
</comment>
<sequence>MLRFIEFRQLVRRFGDNRSGNFMVVAGVVIAVLVLAVGFGVGTAQLMNAKSALGAAVDAAVTSTTRDLTLGNVTEQQASASVKAFLDANSGGGGALPSGKIVLDRVTLNRSAYTVEVAAHVDVPLFFPVFGLEKTRRVSQTSAAAYSFRQIEVAMILDVTGSMKENDKIGALRTAAAKAVDIIFKDQNPNRPRVRVAVVPYANSVNVGSTLAASSVFVEPTANDRGQAPGSNEPRPPGSSYNPNGCATERKGAYQYTDDGPQASMVNRDYLLAEFVSQGNRGYGTRDCPEAAMMPLTADAAALKSRIASFAASGGTAGHIGIQWGWYMLSPKWAGALAQSQQPEPFDTTKVSKYAILMTDGEFNLSYFDVDSPDAVYNDYGKPATRNAATTLCTKMKAQGIEIFTIGFDLTEVNAKGTLQSCASPDTGGLRHFYQASTGTELEKAFTTIASNMQRLALTK</sequence>
<accession>A0A1C2DF99</accession>
<evidence type="ECO:0000256" key="1">
    <source>
        <dbReference type="SAM" id="MobiDB-lite"/>
    </source>
</evidence>
<proteinExistence type="predicted"/>
<dbReference type="AlphaFoldDB" id="A0A1C2DF99"/>
<keyword evidence="5" id="KW-1185">Reference proteome</keyword>
<keyword evidence="2" id="KW-0812">Transmembrane</keyword>
<protein>
    <recommendedName>
        <fullName evidence="3">VWFA domain-containing protein</fullName>
    </recommendedName>
</protein>
<evidence type="ECO:0000313" key="4">
    <source>
        <dbReference type="EMBL" id="OCX13306.1"/>
    </source>
</evidence>
<dbReference type="PROSITE" id="PS50234">
    <property type="entry name" value="VWFA"/>
    <property type="match status" value="1"/>
</dbReference>
<name>A0A1C2DF99_9HYPH</name>
<gene>
    <name evidence="4" type="ORF">QV13_27775</name>
</gene>
<organism evidence="4 5">
    <name type="scientific">Mesorhizobium hungaricum</name>
    <dbReference type="NCBI Taxonomy" id="1566387"/>
    <lineage>
        <taxon>Bacteria</taxon>
        <taxon>Pseudomonadati</taxon>
        <taxon>Pseudomonadota</taxon>
        <taxon>Alphaproteobacteria</taxon>
        <taxon>Hyphomicrobiales</taxon>
        <taxon>Phyllobacteriaceae</taxon>
        <taxon>Mesorhizobium</taxon>
    </lineage>
</organism>
<dbReference type="RefSeq" id="WP_024923043.1">
    <property type="nucleotide sequence ID" value="NZ_MDEO01000036.1"/>
</dbReference>
<keyword evidence="2" id="KW-0472">Membrane</keyword>